<dbReference type="OrthoDB" id="8300451at2759"/>
<protein>
    <submittedName>
        <fullName evidence="2">Uncharacterized protein</fullName>
    </submittedName>
</protein>
<evidence type="ECO:0000313" key="3">
    <source>
        <dbReference type="Proteomes" id="UP000625711"/>
    </source>
</evidence>
<dbReference type="EMBL" id="JAACXV010000094">
    <property type="protein sequence ID" value="KAF7283664.1"/>
    <property type="molecule type" value="Genomic_DNA"/>
</dbReference>
<organism evidence="2 3">
    <name type="scientific">Rhynchophorus ferrugineus</name>
    <name type="common">Red palm weevil</name>
    <name type="synonym">Curculio ferrugineus</name>
    <dbReference type="NCBI Taxonomy" id="354439"/>
    <lineage>
        <taxon>Eukaryota</taxon>
        <taxon>Metazoa</taxon>
        <taxon>Ecdysozoa</taxon>
        <taxon>Arthropoda</taxon>
        <taxon>Hexapoda</taxon>
        <taxon>Insecta</taxon>
        <taxon>Pterygota</taxon>
        <taxon>Neoptera</taxon>
        <taxon>Endopterygota</taxon>
        <taxon>Coleoptera</taxon>
        <taxon>Polyphaga</taxon>
        <taxon>Cucujiformia</taxon>
        <taxon>Curculionidae</taxon>
        <taxon>Dryophthorinae</taxon>
        <taxon>Rhynchophorus</taxon>
    </lineage>
</organism>
<proteinExistence type="predicted"/>
<evidence type="ECO:0000256" key="1">
    <source>
        <dbReference type="SAM" id="MobiDB-lite"/>
    </source>
</evidence>
<reference evidence="2" key="1">
    <citation type="submission" date="2020-08" db="EMBL/GenBank/DDBJ databases">
        <title>Genome sequencing and assembly of the red palm weevil Rhynchophorus ferrugineus.</title>
        <authorList>
            <person name="Dias G.B."/>
            <person name="Bergman C.M."/>
            <person name="Manee M."/>
        </authorList>
    </citation>
    <scope>NUCLEOTIDE SEQUENCE</scope>
    <source>
        <strain evidence="2">AA-2017</strain>
        <tissue evidence="2">Whole larva</tissue>
    </source>
</reference>
<dbReference type="Proteomes" id="UP000625711">
    <property type="component" value="Unassembled WGS sequence"/>
</dbReference>
<accession>A0A834MM66</accession>
<evidence type="ECO:0000313" key="2">
    <source>
        <dbReference type="EMBL" id="KAF7283664.1"/>
    </source>
</evidence>
<keyword evidence="3" id="KW-1185">Reference proteome</keyword>
<sequence length="131" mass="14325">MRPCGLMDKASDFGSEDCSSGAASQSRHHKLPVPPNPARRRSIGASYHPLDIPPPSSTWKDAHLSRDVSIRFSLCPRVGIRPWQNEHGPTTIERAARFGYGPPQILPTVKSIFFVSIPRGPSNLATIVSDI</sequence>
<gene>
    <name evidence="2" type="ORF">GWI33_023299</name>
</gene>
<dbReference type="AlphaFoldDB" id="A0A834MM66"/>
<feature type="region of interest" description="Disordered" evidence="1">
    <location>
        <begin position="1"/>
        <end position="58"/>
    </location>
</feature>
<name>A0A834MM66_RHYFE</name>
<comment type="caution">
    <text evidence="2">The sequence shown here is derived from an EMBL/GenBank/DDBJ whole genome shotgun (WGS) entry which is preliminary data.</text>
</comment>